<organism evidence="6 7">
    <name type="scientific">Fistulifera solaris</name>
    <name type="common">Oleaginous diatom</name>
    <dbReference type="NCBI Taxonomy" id="1519565"/>
    <lineage>
        <taxon>Eukaryota</taxon>
        <taxon>Sar</taxon>
        <taxon>Stramenopiles</taxon>
        <taxon>Ochrophyta</taxon>
        <taxon>Bacillariophyta</taxon>
        <taxon>Bacillariophyceae</taxon>
        <taxon>Bacillariophycidae</taxon>
        <taxon>Naviculales</taxon>
        <taxon>Naviculaceae</taxon>
        <taxon>Fistulifera</taxon>
    </lineage>
</organism>
<accession>A0A1Z5KP07</accession>
<dbReference type="InParanoid" id="A0A1Z5KP07"/>
<evidence type="ECO:0000313" key="7">
    <source>
        <dbReference type="Proteomes" id="UP000198406"/>
    </source>
</evidence>
<dbReference type="AlphaFoldDB" id="A0A1Z5KP07"/>
<sequence>MGVIGVDSPHGTDKLPSYEGKDPFFQEEPWCVYCHSRPAAGLRCCSGCHTAWYCNQTCQKAHYVSGHKEICLLVAQDVKRVKKYAAPLRKMRVNDVLEDYFETQVGDFGQCPKTQMYLAARHALMDTYETAASEVKIQEVYEKALFHALAVLRLDAEDGIETRYVAPFILLNLHPDDDAFDFIRYWMKVSGQETTEEFWVRLQSEEGEWTYPREKDCRFLNIYQEVPAANEHNVPLAFLMAILIIKLRIVATYDATCRSIDLAFQTTGGRRIHMIQNAVKDIFLGDRVKIIENQRQQVE</sequence>
<dbReference type="Pfam" id="PF01753">
    <property type="entry name" value="zf-MYND"/>
    <property type="match status" value="1"/>
</dbReference>
<keyword evidence="7" id="KW-1185">Reference proteome</keyword>
<dbReference type="EMBL" id="BDSP01000259">
    <property type="protein sequence ID" value="GAX27668.1"/>
    <property type="molecule type" value="Genomic_DNA"/>
</dbReference>
<dbReference type="Gene3D" id="6.10.140.2220">
    <property type="match status" value="1"/>
</dbReference>
<proteinExistence type="predicted"/>
<keyword evidence="1" id="KW-0479">Metal-binding</keyword>
<reference evidence="6 7" key="1">
    <citation type="journal article" date="2015" name="Plant Cell">
        <title>Oil accumulation by the oleaginous diatom Fistulifera solaris as revealed by the genome and transcriptome.</title>
        <authorList>
            <person name="Tanaka T."/>
            <person name="Maeda Y."/>
            <person name="Veluchamy A."/>
            <person name="Tanaka M."/>
            <person name="Abida H."/>
            <person name="Marechal E."/>
            <person name="Bowler C."/>
            <person name="Muto M."/>
            <person name="Sunaga Y."/>
            <person name="Tanaka M."/>
            <person name="Yoshino T."/>
            <person name="Taniguchi T."/>
            <person name="Fukuda Y."/>
            <person name="Nemoto M."/>
            <person name="Matsumoto M."/>
            <person name="Wong P.S."/>
            <person name="Aburatani S."/>
            <person name="Fujibuchi W."/>
        </authorList>
    </citation>
    <scope>NUCLEOTIDE SEQUENCE [LARGE SCALE GENOMIC DNA]</scope>
    <source>
        <strain evidence="6 7">JPCC DA0580</strain>
    </source>
</reference>
<evidence type="ECO:0000259" key="5">
    <source>
        <dbReference type="PROSITE" id="PS50865"/>
    </source>
</evidence>
<keyword evidence="3" id="KW-0862">Zinc</keyword>
<protein>
    <recommendedName>
        <fullName evidence="5">MYND-type domain-containing protein</fullName>
    </recommendedName>
</protein>
<dbReference type="GO" id="GO:0008270">
    <property type="term" value="F:zinc ion binding"/>
    <property type="evidence" value="ECO:0007669"/>
    <property type="project" value="UniProtKB-KW"/>
</dbReference>
<dbReference type="PROSITE" id="PS01360">
    <property type="entry name" value="ZF_MYND_1"/>
    <property type="match status" value="1"/>
</dbReference>
<dbReference type="SUPFAM" id="SSF144232">
    <property type="entry name" value="HIT/MYND zinc finger-like"/>
    <property type="match status" value="1"/>
</dbReference>
<name>A0A1Z5KP07_FISSO</name>
<comment type="caution">
    <text evidence="6">The sequence shown here is derived from an EMBL/GenBank/DDBJ whole genome shotgun (WGS) entry which is preliminary data.</text>
</comment>
<evidence type="ECO:0000256" key="1">
    <source>
        <dbReference type="ARBA" id="ARBA00022723"/>
    </source>
</evidence>
<dbReference type="PROSITE" id="PS50865">
    <property type="entry name" value="ZF_MYND_2"/>
    <property type="match status" value="1"/>
</dbReference>
<keyword evidence="2 4" id="KW-0863">Zinc-finger</keyword>
<evidence type="ECO:0000256" key="2">
    <source>
        <dbReference type="ARBA" id="ARBA00022771"/>
    </source>
</evidence>
<gene>
    <name evidence="6" type="ORF">FisN_13Hu237</name>
</gene>
<evidence type="ECO:0000256" key="3">
    <source>
        <dbReference type="ARBA" id="ARBA00022833"/>
    </source>
</evidence>
<dbReference type="OrthoDB" id="5952526at2759"/>
<feature type="domain" description="MYND-type" evidence="5">
    <location>
        <begin position="31"/>
        <end position="71"/>
    </location>
</feature>
<evidence type="ECO:0000256" key="4">
    <source>
        <dbReference type="PROSITE-ProRule" id="PRU00134"/>
    </source>
</evidence>
<evidence type="ECO:0000313" key="6">
    <source>
        <dbReference type="EMBL" id="GAX27668.1"/>
    </source>
</evidence>
<dbReference type="Proteomes" id="UP000198406">
    <property type="component" value="Unassembled WGS sequence"/>
</dbReference>
<dbReference type="InterPro" id="IPR002893">
    <property type="entry name" value="Znf_MYND"/>
</dbReference>